<sequence length="407" mass="47637">MSSFHLSNLLSFGLEPRPMLRLRLPQDRDAPVRVRRVQSWRDQYYFTRLPWLIYENDPYWVPPLLIEVKEFLNPRKHPFYQHGVAAQFLACQDGCPVGRILVSEDPRYNAKHGTKVGCFGMFESIEDPRVAHALFEAAAQWMRQRGLTHMMGPIDYSINYPCGLLIEGFQYPPRIMMNHNPPYYAELCESWGMQKAKDLYAWWFVKDNENLRCWMQRVRRFQERSRIKIRPFNLNNFEVEMARCVEVYTVTRYDQWGFIDLTPAELRYFAKRLAQFARPDLVLVAEDNGKAVGFSITVPDLNEAIRPLNGRLTSWGMPIGAVRLFQRLKQVKTARVMVLGVVPGYRHRGIAELMILQTIERGVRDAGFDSAELSWTLEDNHAINNTIQAVGGKLYKRYRIYEKYIAE</sequence>
<dbReference type="PROSITE" id="PS51186">
    <property type="entry name" value="GNAT"/>
    <property type="match status" value="1"/>
</dbReference>
<name>A0A286RBI7_9BACT</name>
<dbReference type="KEGG" id="ttf:THTE_0720"/>
<dbReference type="EMBL" id="CP018477">
    <property type="protein sequence ID" value="ASV73322.1"/>
    <property type="molecule type" value="Genomic_DNA"/>
</dbReference>
<reference evidence="2 3" key="1">
    <citation type="journal article" name="Front. Microbiol.">
        <title>Sugar Metabolism of the First Thermophilic Planctomycete Thermogutta terrifontis: Comparative Genomic and Transcriptomic Approaches.</title>
        <authorList>
            <person name="Elcheninov A.G."/>
            <person name="Menzel P."/>
            <person name="Gudbergsdottir S.R."/>
            <person name="Slesarev A.I."/>
            <person name="Kadnikov V.V."/>
            <person name="Krogh A."/>
            <person name="Bonch-Osmolovskaya E.A."/>
            <person name="Peng X."/>
            <person name="Kublanov I.V."/>
        </authorList>
    </citation>
    <scope>NUCLEOTIDE SEQUENCE [LARGE SCALE GENOMIC DNA]</scope>
    <source>
        <strain evidence="2 3">R1</strain>
    </source>
</reference>
<organism evidence="2 3">
    <name type="scientific">Thermogutta terrifontis</name>
    <dbReference type="NCBI Taxonomy" id="1331910"/>
    <lineage>
        <taxon>Bacteria</taxon>
        <taxon>Pseudomonadati</taxon>
        <taxon>Planctomycetota</taxon>
        <taxon>Planctomycetia</taxon>
        <taxon>Pirellulales</taxon>
        <taxon>Thermoguttaceae</taxon>
        <taxon>Thermogutta</taxon>
    </lineage>
</organism>
<dbReference type="Proteomes" id="UP000215086">
    <property type="component" value="Chromosome"/>
</dbReference>
<dbReference type="PANTHER" id="PTHR41368">
    <property type="entry name" value="PROTEIN YGHO"/>
    <property type="match status" value="1"/>
</dbReference>
<dbReference type="PANTHER" id="PTHR41368:SF1">
    <property type="entry name" value="PROTEIN YGHO"/>
    <property type="match status" value="1"/>
</dbReference>
<accession>A0A286RBI7</accession>
<protein>
    <recommendedName>
        <fullName evidence="1">N-acetyltransferase domain-containing protein</fullName>
    </recommendedName>
</protein>
<dbReference type="Gene3D" id="3.40.630.30">
    <property type="match status" value="1"/>
</dbReference>
<dbReference type="Pfam" id="PF00583">
    <property type="entry name" value="Acetyltransf_1"/>
    <property type="match status" value="1"/>
</dbReference>
<dbReference type="CDD" id="cd04301">
    <property type="entry name" value="NAT_SF"/>
    <property type="match status" value="1"/>
</dbReference>
<dbReference type="InterPro" id="IPR016181">
    <property type="entry name" value="Acyl_CoA_acyltransferase"/>
</dbReference>
<dbReference type="SUPFAM" id="SSF55729">
    <property type="entry name" value="Acyl-CoA N-acyltransferases (Nat)"/>
    <property type="match status" value="1"/>
</dbReference>
<proteinExistence type="predicted"/>
<evidence type="ECO:0000313" key="3">
    <source>
        <dbReference type="Proteomes" id="UP000215086"/>
    </source>
</evidence>
<evidence type="ECO:0000259" key="1">
    <source>
        <dbReference type="PROSITE" id="PS51186"/>
    </source>
</evidence>
<dbReference type="OrthoDB" id="9806005at2"/>
<gene>
    <name evidence="2" type="ORF">THTE_0720</name>
</gene>
<dbReference type="RefSeq" id="WP_095413963.1">
    <property type="nucleotide sequence ID" value="NZ_CP018477.1"/>
</dbReference>
<dbReference type="GO" id="GO:0016747">
    <property type="term" value="F:acyltransferase activity, transferring groups other than amino-acyl groups"/>
    <property type="evidence" value="ECO:0007669"/>
    <property type="project" value="InterPro"/>
</dbReference>
<keyword evidence="3" id="KW-1185">Reference proteome</keyword>
<dbReference type="InterPro" id="IPR000182">
    <property type="entry name" value="GNAT_dom"/>
</dbReference>
<evidence type="ECO:0000313" key="2">
    <source>
        <dbReference type="EMBL" id="ASV73322.1"/>
    </source>
</evidence>
<dbReference type="InterPro" id="IPR039968">
    <property type="entry name" value="BcerS-like"/>
</dbReference>
<feature type="domain" description="N-acetyltransferase" evidence="1">
    <location>
        <begin position="245"/>
        <end position="407"/>
    </location>
</feature>
<dbReference type="AlphaFoldDB" id="A0A286RBI7"/>